<dbReference type="CTD" id="4538"/>
<dbReference type="Pfam" id="PF00361">
    <property type="entry name" value="Proton_antipo_M"/>
    <property type="match status" value="1"/>
</dbReference>
<evidence type="ECO:0000256" key="16">
    <source>
        <dbReference type="ARBA" id="ARBA00049551"/>
    </source>
</evidence>
<reference evidence="20" key="1">
    <citation type="submission" date="2007-05" db="EMBL/GenBank/DDBJ databases">
        <title>The complete mitochondrial genome of Metaperipatus inae (Onychophora, Peripatopsidae).</title>
        <authorList>
            <person name="Braband A."/>
            <person name="Mayer G."/>
            <person name="Podsiadlowski L."/>
        </authorList>
    </citation>
    <scope>NUCLEOTIDE SEQUENCE</scope>
</reference>
<dbReference type="PRINTS" id="PR01437">
    <property type="entry name" value="NUOXDRDTASE4"/>
</dbReference>
<organism evidence="20">
    <name type="scientific">Metaperipatus inae</name>
    <dbReference type="NCBI Taxonomy" id="444703"/>
    <lineage>
        <taxon>Eukaryota</taxon>
        <taxon>Metazoa</taxon>
        <taxon>Ecdysozoa</taxon>
        <taxon>Onychophora</taxon>
        <taxon>Udeonychophora</taxon>
        <taxon>Euonychophora</taxon>
        <taxon>Peripatopsidae</taxon>
        <taxon>Metaperipatus</taxon>
    </lineage>
</organism>
<keyword evidence="6 17" id="KW-0813">Transport</keyword>
<feature type="transmembrane region" description="Helical" evidence="17">
    <location>
        <begin position="89"/>
        <end position="106"/>
    </location>
</feature>
<feature type="transmembrane region" description="Helical" evidence="17">
    <location>
        <begin position="249"/>
        <end position="269"/>
    </location>
</feature>
<dbReference type="InterPro" id="IPR001750">
    <property type="entry name" value="ND/Mrp_TM"/>
</dbReference>
<dbReference type="GO" id="GO:0031966">
    <property type="term" value="C:mitochondrial membrane"/>
    <property type="evidence" value="ECO:0007669"/>
    <property type="project" value="UniProtKB-SubCell"/>
</dbReference>
<evidence type="ECO:0000259" key="18">
    <source>
        <dbReference type="Pfam" id="PF00361"/>
    </source>
</evidence>
<keyword evidence="12 17" id="KW-0520">NAD</keyword>
<comment type="catalytic activity">
    <reaction evidence="16 17">
        <text>a ubiquinone + NADH + 5 H(+)(in) = a ubiquinol + NAD(+) + 4 H(+)(out)</text>
        <dbReference type="Rhea" id="RHEA:29091"/>
        <dbReference type="Rhea" id="RHEA-COMP:9565"/>
        <dbReference type="Rhea" id="RHEA-COMP:9566"/>
        <dbReference type="ChEBI" id="CHEBI:15378"/>
        <dbReference type="ChEBI" id="CHEBI:16389"/>
        <dbReference type="ChEBI" id="CHEBI:17976"/>
        <dbReference type="ChEBI" id="CHEBI:57540"/>
        <dbReference type="ChEBI" id="CHEBI:57945"/>
        <dbReference type="EC" id="7.1.1.2"/>
    </reaction>
</comment>
<dbReference type="InterPro" id="IPR003918">
    <property type="entry name" value="NADH_UbQ_OxRdtase"/>
</dbReference>
<keyword evidence="15 17" id="KW-0472">Membrane</keyword>
<dbReference type="AlphaFoldDB" id="B3F5K3"/>
<dbReference type="GO" id="GO:0042773">
    <property type="term" value="P:ATP synthesis coupled electron transport"/>
    <property type="evidence" value="ECO:0007669"/>
    <property type="project" value="InterPro"/>
</dbReference>
<evidence type="ECO:0000313" key="20">
    <source>
        <dbReference type="EMBL" id="ABQ95561.1"/>
    </source>
</evidence>
<keyword evidence="14 17" id="KW-0496">Mitochondrion</keyword>
<evidence type="ECO:0000256" key="9">
    <source>
        <dbReference type="ARBA" id="ARBA00022967"/>
    </source>
</evidence>
<dbReference type="GO" id="GO:0015990">
    <property type="term" value="P:electron transport coupled proton transport"/>
    <property type="evidence" value="ECO:0007669"/>
    <property type="project" value="TreeGrafter"/>
</dbReference>
<feature type="transmembrane region" description="Helical" evidence="17">
    <location>
        <begin position="214"/>
        <end position="237"/>
    </location>
</feature>
<evidence type="ECO:0000256" key="2">
    <source>
        <dbReference type="ARBA" id="ARBA00004225"/>
    </source>
</evidence>
<evidence type="ECO:0000256" key="11">
    <source>
        <dbReference type="ARBA" id="ARBA00022989"/>
    </source>
</evidence>
<evidence type="ECO:0000256" key="6">
    <source>
        <dbReference type="ARBA" id="ARBA00022448"/>
    </source>
</evidence>
<name>B3F5K3_9BILA</name>
<proteinExistence type="inferred from homology"/>
<evidence type="ECO:0000256" key="3">
    <source>
        <dbReference type="ARBA" id="ARBA00009025"/>
    </source>
</evidence>
<feature type="domain" description="NADH:quinone oxidoreductase/Mrp antiporter transmembrane" evidence="18">
    <location>
        <begin position="107"/>
        <end position="390"/>
    </location>
</feature>
<dbReference type="Pfam" id="PF01059">
    <property type="entry name" value="Oxidored_q5_N"/>
    <property type="match status" value="1"/>
</dbReference>
<dbReference type="EMBL" id="EF624055">
    <property type="protein sequence ID" value="ABQ95561.1"/>
    <property type="molecule type" value="Genomic_DNA"/>
</dbReference>
<gene>
    <name evidence="20" type="primary">ND4</name>
</gene>
<feature type="transmembrane region" description="Helical" evidence="17">
    <location>
        <begin position="295"/>
        <end position="318"/>
    </location>
</feature>
<dbReference type="PANTHER" id="PTHR43507">
    <property type="entry name" value="NADH-UBIQUINONE OXIDOREDUCTASE CHAIN 4"/>
    <property type="match status" value="1"/>
</dbReference>
<evidence type="ECO:0000256" key="8">
    <source>
        <dbReference type="ARBA" id="ARBA00022692"/>
    </source>
</evidence>
<dbReference type="GO" id="GO:0048039">
    <property type="term" value="F:ubiquinone binding"/>
    <property type="evidence" value="ECO:0007669"/>
    <property type="project" value="TreeGrafter"/>
</dbReference>
<dbReference type="EC" id="7.1.1.2" evidence="4 17"/>
<keyword evidence="9" id="KW-1278">Translocase</keyword>
<evidence type="ECO:0000256" key="10">
    <source>
        <dbReference type="ARBA" id="ARBA00022982"/>
    </source>
</evidence>
<keyword evidence="11 17" id="KW-1133">Transmembrane helix</keyword>
<keyword evidence="8 17" id="KW-0812">Transmembrane</keyword>
<keyword evidence="7 17" id="KW-0679">Respiratory chain</keyword>
<comment type="similarity">
    <text evidence="3 17">Belongs to the complex I subunit 4 family.</text>
</comment>
<evidence type="ECO:0000256" key="7">
    <source>
        <dbReference type="ARBA" id="ARBA00022660"/>
    </source>
</evidence>
<dbReference type="GO" id="GO:0008137">
    <property type="term" value="F:NADH dehydrogenase (ubiquinone) activity"/>
    <property type="evidence" value="ECO:0007669"/>
    <property type="project" value="UniProtKB-UniRule"/>
</dbReference>
<feature type="transmembrane region" description="Helical" evidence="17">
    <location>
        <begin position="140"/>
        <end position="162"/>
    </location>
</feature>
<accession>B3F5K3</accession>
<feature type="transmembrane region" description="Helical" evidence="17">
    <location>
        <begin position="113"/>
        <end position="134"/>
    </location>
</feature>
<dbReference type="RefSeq" id="YP_001974530.1">
    <property type="nucleotide sequence ID" value="NC_010961.1"/>
</dbReference>
<evidence type="ECO:0000256" key="17">
    <source>
        <dbReference type="RuleBase" id="RU003297"/>
    </source>
</evidence>
<feature type="transmembrane region" description="Helical" evidence="17">
    <location>
        <begin position="30"/>
        <end position="51"/>
    </location>
</feature>
<dbReference type="PANTHER" id="PTHR43507:SF20">
    <property type="entry name" value="NADH-UBIQUINONE OXIDOREDUCTASE CHAIN 4"/>
    <property type="match status" value="1"/>
</dbReference>
<keyword evidence="13 17" id="KW-0830">Ubiquinone</keyword>
<evidence type="ECO:0000256" key="5">
    <source>
        <dbReference type="ARBA" id="ARBA00021006"/>
    </source>
</evidence>
<evidence type="ECO:0000256" key="4">
    <source>
        <dbReference type="ARBA" id="ARBA00012944"/>
    </source>
</evidence>
<feature type="transmembrane region" description="Helical" evidence="17">
    <location>
        <begin position="368"/>
        <end position="398"/>
    </location>
</feature>
<feature type="transmembrane region" description="Helical" evidence="17">
    <location>
        <begin position="63"/>
        <end position="83"/>
    </location>
</feature>
<sequence length="444" mass="51106">MFKLFLILMFLIILLKLKKMKWEFFANWSMISYIMLLFSFNNIMFSPSHIIKSFMFDSLSLPLIMLTCWTIFLMFLSSMNILMLQNNKSFFTMLIMLLFILILAFSSMNMMMFYITFEASLIPTVLLIMGWGYQPERLQAGIYLLFYTLFASLPLLIGILILSFKLKTSSMFMMMNLIITNNYLLIICLMAFLVKLPMYLTHLWLPKAHVEAPISGSMILAGVLLKLGGYGMIRLLMIFKSKFYNISEMFITISLLGAFMTSLICLRQIDLKVLIAYSSVGHMGLMVSSIFTNTYWGYNSAISMMIAHGLCSSGMFCLANITYERYNSRSMMMIKGGLNMFPGLSLMWFLLCITNISSPPSLNLLSEIGIIISLLSWSKISMIFISLISFFSAAYTLYMYSSTQHGKISWTSFLEISEREYLISIMHWAPLNMIILKPEIIFFS</sequence>
<evidence type="ECO:0000256" key="13">
    <source>
        <dbReference type="ARBA" id="ARBA00023075"/>
    </source>
</evidence>
<evidence type="ECO:0000256" key="14">
    <source>
        <dbReference type="ARBA" id="ARBA00023128"/>
    </source>
</evidence>
<comment type="function">
    <text evidence="17">Core subunit of the mitochondrial membrane respiratory chain NADH dehydrogenase (Complex I) which catalyzes electron transfer from NADH through the respiratory chain, using ubiquinone as an electron acceptor. Essential for the catalytic activity and assembly of complex I.</text>
</comment>
<feature type="transmembrane region" description="Helical" evidence="17">
    <location>
        <begin position="174"/>
        <end position="194"/>
    </location>
</feature>
<dbReference type="GeneID" id="6390806"/>
<protein>
    <recommendedName>
        <fullName evidence="5 17">NADH-ubiquinone oxidoreductase chain 4</fullName>
        <ecNumber evidence="4 17">7.1.1.2</ecNumber>
    </recommendedName>
</protein>
<comment type="function">
    <text evidence="1">Core subunit of the mitochondrial membrane respiratory chain NADH dehydrogenase (Complex I) that is believed to belong to the minimal assembly required for catalysis. Complex I functions in the transfer of electrons from NADH to the respiratory chain. The immediate electron acceptor for the enzyme is believed to be ubiquinone.</text>
</comment>
<comment type="subcellular location">
    <subcellularLocation>
        <location evidence="2 17">Mitochondrion membrane</location>
        <topology evidence="2 17">Multi-pass membrane protein</topology>
    </subcellularLocation>
</comment>
<dbReference type="GO" id="GO:0003954">
    <property type="term" value="F:NADH dehydrogenase activity"/>
    <property type="evidence" value="ECO:0007669"/>
    <property type="project" value="TreeGrafter"/>
</dbReference>
<evidence type="ECO:0000256" key="15">
    <source>
        <dbReference type="ARBA" id="ARBA00023136"/>
    </source>
</evidence>
<geneLocation type="mitochondrion" evidence="20"/>
<feature type="domain" description="NADH:ubiquinone oxidoreductase chain 4 N-terminal" evidence="19">
    <location>
        <begin position="1"/>
        <end position="104"/>
    </location>
</feature>
<feature type="transmembrane region" description="Helical" evidence="17">
    <location>
        <begin position="338"/>
        <end position="356"/>
    </location>
</feature>
<evidence type="ECO:0000256" key="1">
    <source>
        <dbReference type="ARBA" id="ARBA00003257"/>
    </source>
</evidence>
<evidence type="ECO:0000256" key="12">
    <source>
        <dbReference type="ARBA" id="ARBA00023027"/>
    </source>
</evidence>
<keyword evidence="10 17" id="KW-0249">Electron transport</keyword>
<evidence type="ECO:0000259" key="19">
    <source>
        <dbReference type="Pfam" id="PF01059"/>
    </source>
</evidence>
<dbReference type="InterPro" id="IPR000260">
    <property type="entry name" value="NADH4_N"/>
</dbReference>